<evidence type="ECO:0000313" key="2">
    <source>
        <dbReference type="EMBL" id="AIG55338.1"/>
    </source>
</evidence>
<sequence>MATYRFNTKLIKKFVDAQKERIAEVASNIAPTIYDTNKTVEVMDTMQVISITNTTYNINKLGIKGRDYVGVAMEILDKERYFNEATLHLFNYICRNLAYMSNVIEFTESAITEYYGISTHTFYKALQTLYTANVIKPTTRKSVYIVNHNYIFRGNYTEFIQLYKEMYSDKDVIVNEDGKIVLDY</sequence>
<feature type="domain" description="Plasmid replication protein RepL" evidence="1">
    <location>
        <begin position="37"/>
        <end position="163"/>
    </location>
</feature>
<organism evidence="2">
    <name type="scientific">uncultured crAssphage</name>
    <dbReference type="NCBI Taxonomy" id="1211417"/>
    <lineage>
        <taxon>Viruses</taxon>
        <taxon>Duplodnaviria</taxon>
        <taxon>Heunggongvirae</taxon>
        <taxon>Uroviricota</taxon>
        <taxon>Caudoviricetes</taxon>
        <taxon>Crassvirales</taxon>
        <taxon>Intestiviridae</taxon>
        <taxon>Crudevirinae</taxon>
        <taxon>Carjivirus</taxon>
        <taxon>Carjivirus communis</taxon>
    </lineage>
</organism>
<protein>
    <submittedName>
        <fullName evidence="2">Orf00050</fullName>
    </submittedName>
</protein>
<dbReference type="Pfam" id="PF05732">
    <property type="entry name" value="RepL"/>
    <property type="match status" value="1"/>
</dbReference>
<dbReference type="InterPro" id="IPR008813">
    <property type="entry name" value="Plasmid_replication_RepL"/>
</dbReference>
<dbReference type="GO" id="GO:0006260">
    <property type="term" value="P:DNA replication"/>
    <property type="evidence" value="ECO:0007669"/>
    <property type="project" value="InterPro"/>
</dbReference>
<name>A0A075TDT2_9CAUD</name>
<accession>A0A075TDT2</accession>
<gene>
    <name evidence="2" type="primary">orf00050</name>
</gene>
<dbReference type="EMBL" id="KM000095">
    <property type="protein sequence ID" value="AIG55338.1"/>
    <property type="molecule type" value="Genomic_DNA"/>
</dbReference>
<evidence type="ECO:0000259" key="1">
    <source>
        <dbReference type="Pfam" id="PF05732"/>
    </source>
</evidence>
<dbReference type="GO" id="GO:0006276">
    <property type="term" value="P:plasmid maintenance"/>
    <property type="evidence" value="ECO:0007669"/>
    <property type="project" value="InterPro"/>
</dbReference>
<proteinExistence type="predicted"/>
<reference evidence="2" key="1">
    <citation type="journal article" date="2014" name="Nat. Commun.">
        <title>A highly abundant bacteriophage discovered in the unknown sequences of human faecal metagenomes.</title>
        <authorList>
            <person name="Dutilh B.E."/>
            <person name="Cassman N."/>
            <person name="McNair K."/>
            <person name="Sanchez S.E."/>
            <person name="Silva G.G."/>
            <person name="Boling L."/>
            <person name="Barr J.J."/>
            <person name="Speth D.R."/>
            <person name="Seguritan V."/>
            <person name="Aziz R.K."/>
            <person name="Felts B."/>
            <person name="Dinsdale E.A."/>
            <person name="Mokili J.L."/>
            <person name="Edwards R.A."/>
        </authorList>
    </citation>
    <scope>NUCLEOTIDE SEQUENCE</scope>
</reference>